<evidence type="ECO:0000313" key="3">
    <source>
        <dbReference type="Proteomes" id="UP001225316"/>
    </source>
</evidence>
<dbReference type="Proteomes" id="UP001225316">
    <property type="component" value="Unassembled WGS sequence"/>
</dbReference>
<dbReference type="InterPro" id="IPR011256">
    <property type="entry name" value="Reg_factor_effector_dom_sf"/>
</dbReference>
<accession>A0ABU1AVG3</accession>
<dbReference type="SUPFAM" id="SSF55136">
    <property type="entry name" value="Probable bacterial effector-binding domain"/>
    <property type="match status" value="1"/>
</dbReference>
<gene>
    <name evidence="2" type="ORF">QEH52_11500</name>
</gene>
<protein>
    <submittedName>
        <fullName evidence="2">GyrI-like domain-containing protein</fullName>
    </submittedName>
</protein>
<comment type="caution">
    <text evidence="2">The sequence shown here is derived from an EMBL/GenBank/DDBJ whole genome shotgun (WGS) entry which is preliminary data.</text>
</comment>
<feature type="domain" description="GyrI-like small molecule binding" evidence="1">
    <location>
        <begin position="59"/>
        <end position="232"/>
    </location>
</feature>
<dbReference type="EMBL" id="JARXHW010000025">
    <property type="protein sequence ID" value="MDQ8208137.1"/>
    <property type="molecule type" value="Genomic_DNA"/>
</dbReference>
<dbReference type="PIRSF" id="PIRSF031644">
    <property type="entry name" value="UCP031644"/>
    <property type="match status" value="1"/>
</dbReference>
<dbReference type="Gene3D" id="3.20.80.10">
    <property type="entry name" value="Regulatory factor, effector binding domain"/>
    <property type="match status" value="1"/>
</dbReference>
<proteinExistence type="predicted"/>
<dbReference type="InterPro" id="IPR008319">
    <property type="entry name" value="GyrI-like_CCH_Lin2189-like"/>
</dbReference>
<dbReference type="Pfam" id="PF06445">
    <property type="entry name" value="GyrI-like"/>
    <property type="match status" value="1"/>
</dbReference>
<organism evidence="2 3">
    <name type="scientific">Thalassobacterium maritimum</name>
    <dbReference type="NCBI Taxonomy" id="3041265"/>
    <lineage>
        <taxon>Bacteria</taxon>
        <taxon>Pseudomonadati</taxon>
        <taxon>Verrucomicrobiota</taxon>
        <taxon>Opitutia</taxon>
        <taxon>Puniceicoccales</taxon>
        <taxon>Coraliomargaritaceae</taxon>
        <taxon>Thalassobacterium</taxon>
    </lineage>
</organism>
<reference evidence="2 3" key="1">
    <citation type="submission" date="2023-04" db="EMBL/GenBank/DDBJ databases">
        <title>A novel bacteria isolated from coastal sediment.</title>
        <authorList>
            <person name="Liu X.-J."/>
            <person name="Du Z.-J."/>
        </authorList>
    </citation>
    <scope>NUCLEOTIDE SEQUENCE [LARGE SCALE GENOMIC DNA]</scope>
    <source>
        <strain evidence="2 3">SDUM461003</strain>
    </source>
</reference>
<evidence type="ECO:0000259" key="1">
    <source>
        <dbReference type="Pfam" id="PF06445"/>
    </source>
</evidence>
<keyword evidence="3" id="KW-1185">Reference proteome</keyword>
<dbReference type="RefSeq" id="WP_308950597.1">
    <property type="nucleotide sequence ID" value="NZ_JARXHW010000025.1"/>
</dbReference>
<sequence length="238" mass="27513">MNSTLGFIEQSRLLTYCSSLACKLNYNPLNKPTIMIPKVNYKSELKTLYKPSAKRVDSIEMPPLQYLMVDGAGEPGSESYIAAIQALFTVSYTIKFIVKRELKLMDYGVMPLEGLWWAEDMSDFITRRKDRWLWTLMIMQPECVDRELVETAIKRVHAKKKLPALDSLRYQSFNEGRVAQTLHIGPFDDEGPTVERVHQFIADSDHQLCGKHHEIYLSDIRRAAPKNWKTIIRQPMCV</sequence>
<name>A0ABU1AVG3_9BACT</name>
<dbReference type="InterPro" id="IPR029442">
    <property type="entry name" value="GyrI-like"/>
</dbReference>
<evidence type="ECO:0000313" key="2">
    <source>
        <dbReference type="EMBL" id="MDQ8208137.1"/>
    </source>
</evidence>